<organism evidence="1 2">
    <name type="scientific">Tanacetum coccineum</name>
    <dbReference type="NCBI Taxonomy" id="301880"/>
    <lineage>
        <taxon>Eukaryota</taxon>
        <taxon>Viridiplantae</taxon>
        <taxon>Streptophyta</taxon>
        <taxon>Embryophyta</taxon>
        <taxon>Tracheophyta</taxon>
        <taxon>Spermatophyta</taxon>
        <taxon>Magnoliopsida</taxon>
        <taxon>eudicotyledons</taxon>
        <taxon>Gunneridae</taxon>
        <taxon>Pentapetalae</taxon>
        <taxon>asterids</taxon>
        <taxon>campanulids</taxon>
        <taxon>Asterales</taxon>
        <taxon>Asteraceae</taxon>
        <taxon>Asteroideae</taxon>
        <taxon>Anthemideae</taxon>
        <taxon>Anthemidinae</taxon>
        <taxon>Tanacetum</taxon>
    </lineage>
</organism>
<evidence type="ECO:0000313" key="2">
    <source>
        <dbReference type="Proteomes" id="UP001151760"/>
    </source>
</evidence>
<reference evidence="1" key="1">
    <citation type="journal article" date="2022" name="Int. J. Mol. Sci.">
        <title>Draft Genome of Tanacetum Coccineum: Genomic Comparison of Closely Related Tanacetum-Family Plants.</title>
        <authorList>
            <person name="Yamashiro T."/>
            <person name="Shiraishi A."/>
            <person name="Nakayama K."/>
            <person name="Satake H."/>
        </authorList>
    </citation>
    <scope>NUCLEOTIDE SEQUENCE</scope>
</reference>
<reference evidence="1" key="2">
    <citation type="submission" date="2022-01" db="EMBL/GenBank/DDBJ databases">
        <authorList>
            <person name="Yamashiro T."/>
            <person name="Shiraishi A."/>
            <person name="Satake H."/>
            <person name="Nakayama K."/>
        </authorList>
    </citation>
    <scope>NUCLEOTIDE SEQUENCE</scope>
</reference>
<evidence type="ECO:0000313" key="1">
    <source>
        <dbReference type="EMBL" id="GJS51616.1"/>
    </source>
</evidence>
<comment type="caution">
    <text evidence="1">The sequence shown here is derived from an EMBL/GenBank/DDBJ whole genome shotgun (WGS) entry which is preliminary data.</text>
</comment>
<dbReference type="EMBL" id="BQNB010008598">
    <property type="protein sequence ID" value="GJS51616.1"/>
    <property type="molecule type" value="Genomic_DNA"/>
</dbReference>
<dbReference type="Proteomes" id="UP001151760">
    <property type="component" value="Unassembled WGS sequence"/>
</dbReference>
<keyword evidence="2" id="KW-1185">Reference proteome</keyword>
<protein>
    <submittedName>
        <fullName evidence="1">Uncharacterized protein</fullName>
    </submittedName>
</protein>
<name>A0ABQ4WFG8_9ASTR</name>
<sequence>MGHFARECRALRNKEGLFRNQDNTRKQGKNKDTSSKAMLAIDGVGFDWSDMAKEQVQTNMALMAFSDSKAHCKYHQRERMVYGNNYNRVNYNYTTNRTYPNAQRNMVPRAVLMKTSPKPFNTARTVNTAHPKSTVFSATSMSHFSKSAQSTVRRPYQSKTVLSNKRFTQTNNTAKAKAVNIARPKAVNTARPHSAVVNAVRFNQANAGKPTQMIQDYDRDAPGT</sequence>
<proteinExistence type="predicted"/>
<accession>A0ABQ4WFG8</accession>
<gene>
    <name evidence="1" type="ORF">Tco_0624978</name>
</gene>